<comment type="caution">
    <text evidence="1">The sequence shown here is derived from an EMBL/GenBank/DDBJ whole genome shotgun (WGS) entry which is preliminary data.</text>
</comment>
<gene>
    <name evidence="1" type="ORF">GCM10009639_12910</name>
</gene>
<protein>
    <submittedName>
        <fullName evidence="1">Uncharacterized protein</fullName>
    </submittedName>
</protein>
<evidence type="ECO:0000313" key="2">
    <source>
        <dbReference type="Proteomes" id="UP001499863"/>
    </source>
</evidence>
<sequence length="107" mass="10430">MPTPGMSIPVLGPAPACRLIAGSSGSLTLPPAITPEPVAPVGVAVQVELTPVSETVATPRSTPSESMVAEALEVPACGSPAVVAVSSALLAKGPTLTPTTVWVPPAG</sequence>
<accession>A0ABP4ICU5</accession>
<dbReference type="Proteomes" id="UP001499863">
    <property type="component" value="Unassembled WGS sequence"/>
</dbReference>
<proteinExistence type="predicted"/>
<organism evidence="1 2">
    <name type="scientific">Kitasatospora putterlickiae</name>
    <dbReference type="NCBI Taxonomy" id="221725"/>
    <lineage>
        <taxon>Bacteria</taxon>
        <taxon>Bacillati</taxon>
        <taxon>Actinomycetota</taxon>
        <taxon>Actinomycetes</taxon>
        <taxon>Kitasatosporales</taxon>
        <taxon>Streptomycetaceae</taxon>
        <taxon>Kitasatospora</taxon>
    </lineage>
</organism>
<name>A0ABP4ICU5_9ACTN</name>
<reference evidence="2" key="1">
    <citation type="journal article" date="2019" name="Int. J. Syst. Evol. Microbiol.">
        <title>The Global Catalogue of Microorganisms (GCM) 10K type strain sequencing project: providing services to taxonomists for standard genome sequencing and annotation.</title>
        <authorList>
            <consortium name="The Broad Institute Genomics Platform"/>
            <consortium name="The Broad Institute Genome Sequencing Center for Infectious Disease"/>
            <person name="Wu L."/>
            <person name="Ma J."/>
        </authorList>
    </citation>
    <scope>NUCLEOTIDE SEQUENCE [LARGE SCALE GENOMIC DNA]</scope>
    <source>
        <strain evidence="2">JCM 12393</strain>
    </source>
</reference>
<dbReference type="EMBL" id="BAAAKJ010000062">
    <property type="protein sequence ID" value="GAA1387639.1"/>
    <property type="molecule type" value="Genomic_DNA"/>
</dbReference>
<keyword evidence="2" id="KW-1185">Reference proteome</keyword>
<evidence type="ECO:0000313" key="1">
    <source>
        <dbReference type="EMBL" id="GAA1387639.1"/>
    </source>
</evidence>